<dbReference type="KEGG" id="vg:35381749"/>
<keyword evidence="2" id="KW-1185">Reference proteome</keyword>
<organism evidence="1">
    <name type="scientific">Orpheovirus IHUMI-LCC2</name>
    <dbReference type="NCBI Taxonomy" id="2023057"/>
    <lineage>
        <taxon>Viruses</taxon>
        <taxon>Varidnaviria</taxon>
        <taxon>Bamfordvirae</taxon>
        <taxon>Nucleocytoviricota</taxon>
        <taxon>Megaviricetes</taxon>
        <taxon>Pimascovirales</taxon>
        <taxon>Ocovirineae</taxon>
        <taxon>Orpheoviridae</taxon>
        <taxon>Alphaorpheovirus</taxon>
        <taxon>Alphaorpheovirus massiliense</taxon>
    </lineage>
</organism>
<sequence>MSKLVEDIKNKLEKLDYVLVENLGEKMQVPNDWIMFQADWWLGLLEGQSSYQIVLDILRDMPNEDNRDTIYVNVGTDQGCLWKSMLLKKTLNAMKDDGRRSYKLVVEYTGLVDNMYSKKSKKKRLKCIKEIKNMIQIVSCN</sequence>
<dbReference type="Proteomes" id="UP000236316">
    <property type="component" value="Segment"/>
</dbReference>
<name>A0A2I2L643_9VIRU</name>
<evidence type="ECO:0000313" key="2">
    <source>
        <dbReference type="Proteomes" id="UP000236316"/>
    </source>
</evidence>
<gene>
    <name evidence="1" type="ORF">ORPV_1087</name>
</gene>
<protein>
    <submittedName>
        <fullName evidence="1">Uncharacterized protein</fullName>
    </submittedName>
</protein>
<evidence type="ECO:0000313" key="1">
    <source>
        <dbReference type="EMBL" id="SNW62991.1"/>
    </source>
</evidence>
<dbReference type="GeneID" id="35381749"/>
<dbReference type="RefSeq" id="YP_009449293.1">
    <property type="nucleotide sequence ID" value="NC_036594.1"/>
</dbReference>
<proteinExistence type="predicted"/>
<accession>A0A2I2L643</accession>
<dbReference type="EMBL" id="LT906555">
    <property type="protein sequence ID" value="SNW62991.1"/>
    <property type="molecule type" value="Genomic_DNA"/>
</dbReference>
<reference evidence="1" key="1">
    <citation type="submission" date="2017-08" db="EMBL/GenBank/DDBJ databases">
        <authorList>
            <consortium name="Urmite Genomes"/>
        </authorList>
    </citation>
    <scope>NUCLEOTIDE SEQUENCE [LARGE SCALE GENOMIC DNA]</scope>
    <source>
        <strain evidence="1">IHUMI-LCC2</strain>
    </source>
</reference>